<accession>A0A1F5JGW2</accession>
<reference evidence="1 2" key="1">
    <citation type="journal article" date="2016" name="Nat. Commun.">
        <title>Thousands of microbial genomes shed light on interconnected biogeochemical processes in an aquifer system.</title>
        <authorList>
            <person name="Anantharaman K."/>
            <person name="Brown C.T."/>
            <person name="Hug L.A."/>
            <person name="Sharon I."/>
            <person name="Castelle C.J."/>
            <person name="Probst A.J."/>
            <person name="Thomas B.C."/>
            <person name="Singh A."/>
            <person name="Wilkins M.J."/>
            <person name="Karaoz U."/>
            <person name="Brodie E.L."/>
            <person name="Williams K.H."/>
            <person name="Hubbard S.S."/>
            <person name="Banfield J.F."/>
        </authorList>
    </citation>
    <scope>NUCLEOTIDE SEQUENCE [LARGE SCALE GENOMIC DNA]</scope>
</reference>
<evidence type="ECO:0000313" key="2">
    <source>
        <dbReference type="Proteomes" id="UP000177555"/>
    </source>
</evidence>
<dbReference type="PANTHER" id="PTHR42967:SF1">
    <property type="entry name" value="MBL FOLD METALLO-HYDROLASE"/>
    <property type="match status" value="1"/>
</dbReference>
<organism evidence="1 2">
    <name type="scientific">Candidatus Daviesbacteria bacterium RIFCSPHIGHO2_01_FULL_40_11</name>
    <dbReference type="NCBI Taxonomy" id="1797762"/>
    <lineage>
        <taxon>Bacteria</taxon>
        <taxon>Candidatus Daviesiibacteriota</taxon>
    </lineage>
</organism>
<dbReference type="Pfam" id="PF13483">
    <property type="entry name" value="Lactamase_B_3"/>
    <property type="match status" value="1"/>
</dbReference>
<gene>
    <name evidence="1" type="ORF">A2867_01835</name>
</gene>
<dbReference type="PANTHER" id="PTHR42967">
    <property type="entry name" value="METAL DEPENDENT HYDROLASE"/>
    <property type="match status" value="1"/>
</dbReference>
<proteinExistence type="predicted"/>
<evidence type="ECO:0000313" key="1">
    <source>
        <dbReference type="EMBL" id="OGE27819.1"/>
    </source>
</evidence>
<dbReference type="EMBL" id="MFCP01000028">
    <property type="protein sequence ID" value="OGE27819.1"/>
    <property type="molecule type" value="Genomic_DNA"/>
</dbReference>
<dbReference type="AlphaFoldDB" id="A0A1F5JGW2"/>
<comment type="caution">
    <text evidence="1">The sequence shown here is derived from an EMBL/GenBank/DDBJ whole genome shotgun (WGS) entry which is preliminary data.</text>
</comment>
<protein>
    <recommendedName>
        <fullName evidence="3">Lactamase</fullName>
    </recommendedName>
</protein>
<evidence type="ECO:0008006" key="3">
    <source>
        <dbReference type="Google" id="ProtNLM"/>
    </source>
</evidence>
<dbReference type="InterPro" id="IPR036866">
    <property type="entry name" value="RibonucZ/Hydroxyglut_hydro"/>
</dbReference>
<dbReference type="Gene3D" id="3.60.15.10">
    <property type="entry name" value="Ribonuclease Z/Hydroxyacylglutathione hydrolase-like"/>
    <property type="match status" value="1"/>
</dbReference>
<dbReference type="SUPFAM" id="SSF56281">
    <property type="entry name" value="Metallo-hydrolase/oxidoreductase"/>
    <property type="match status" value="1"/>
</dbReference>
<dbReference type="Proteomes" id="UP000177555">
    <property type="component" value="Unassembled WGS sequence"/>
</dbReference>
<name>A0A1F5JGW2_9BACT</name>
<sequence>MDIYWYGQACFKLKGRNATIVIDPFDPDFTGLKPPKDLSADVVLTTHDHQDHNFVSAVTGLQDVRPMVFNKPGEYEVSKVVITGISSFHDNSQGSERGVNTIFHLLFDNLDIVHLGDLGQTRLTEEQITEVGQTDILLIPVGSVYTIDVKAASDIVSQLEPKIIIPMHYKIDGLKFELEGADGFLKEMGAEGIVPQPKLSITKEKLPEEPQVVVLSKS</sequence>